<name>A0A9X1XWB9_9BACL</name>
<dbReference type="InterPro" id="IPR005181">
    <property type="entry name" value="SASA"/>
</dbReference>
<evidence type="ECO:0000259" key="2">
    <source>
        <dbReference type="Pfam" id="PF03629"/>
    </source>
</evidence>
<dbReference type="PANTHER" id="PTHR22901">
    <property type="entry name" value="SIALATE O-ACETYLESTERASE"/>
    <property type="match status" value="1"/>
</dbReference>
<sequence length="619" mass="68309">MKLSGIFSDGMVLQRNAQVILRGQCSVGGQTVQVVFREVITCTDADPSGNWEVQLEELAPGGPDELVITAGEEKLVLRDVLVGDVWVLAGQSNMELPVRRTLDRLAEEVRGLDLPMIRQFVVPQSYDFHGPRENLDSGAWVPATPEGLLGFSAAGFFFAKKIYERYGVPIGLIQTAVGGTPIEAWISEPTLRRIGGYEATLEQCKDDAYVQSTKQRDEDRNGQWYARLNEADTGLREGWHQAEGEAAGWSEFEVPGSWAGSELESLRGAVWFRKEIDVPVKMTVGEVQLALGTIVDADDTYVNGVLVGNTGYMYPPRRYTVPQGVLKPGKNTLAVRVITTHNTGSFVRDMPYKLKAGGQELDLRGPWKYRVGAVTEALEPQTFFHYMPAGNFNGMIAPLRRFPIAGVLWYQGESNTGQPAGYADRFQAMIQDWRETWGIGEFPVIAVQLANFGPEGEQYTDWAELREEQRKGLAVPRSALATAIDLGEYNDLHPQDKKTLGERLALSARRLAYGETELVASGPMFARMERQGDALRLHFTEVGGGLTTRDGNALQGFSVYGPDGTFVPAQAFIDGDTVVVRQEQLNPPVHVRYAWSNNPAKANLYNREGLAALPFTTEA</sequence>
<dbReference type="InterPro" id="IPR039329">
    <property type="entry name" value="SIAE"/>
</dbReference>
<gene>
    <name evidence="3" type="ORF">M0651_05020</name>
</gene>
<feature type="domain" description="Sialate O-acetylesterase" evidence="2">
    <location>
        <begin position="403"/>
        <end position="506"/>
    </location>
</feature>
<dbReference type="GO" id="GO:0001681">
    <property type="term" value="F:sialate O-acetylesterase activity"/>
    <property type="evidence" value="ECO:0007669"/>
    <property type="project" value="InterPro"/>
</dbReference>
<dbReference type="SUPFAM" id="SSF52266">
    <property type="entry name" value="SGNH hydrolase"/>
    <property type="match status" value="1"/>
</dbReference>
<protein>
    <submittedName>
        <fullName evidence="3">Sialate O-acetylesterase</fullName>
    </submittedName>
</protein>
<dbReference type="AlphaFoldDB" id="A0A9X1XWB9"/>
<dbReference type="EMBL" id="JALPRK010000003">
    <property type="protein sequence ID" value="MCK8486534.1"/>
    <property type="molecule type" value="Genomic_DNA"/>
</dbReference>
<keyword evidence="1" id="KW-0378">Hydrolase</keyword>
<evidence type="ECO:0000313" key="4">
    <source>
        <dbReference type="Proteomes" id="UP001139534"/>
    </source>
</evidence>
<reference evidence="3" key="1">
    <citation type="submission" date="2022-04" db="EMBL/GenBank/DDBJ databases">
        <authorList>
            <person name="Seo M.-J."/>
        </authorList>
    </citation>
    <scope>NUCLEOTIDE SEQUENCE</scope>
    <source>
        <strain evidence="3">MBLB2552</strain>
    </source>
</reference>
<evidence type="ECO:0000256" key="1">
    <source>
        <dbReference type="ARBA" id="ARBA00022801"/>
    </source>
</evidence>
<dbReference type="Proteomes" id="UP001139534">
    <property type="component" value="Unassembled WGS sequence"/>
</dbReference>
<feature type="domain" description="Sialate O-acetylesterase" evidence="2">
    <location>
        <begin position="83"/>
        <end position="204"/>
    </location>
</feature>
<dbReference type="PANTHER" id="PTHR22901:SF0">
    <property type="entry name" value="SIALATE O-ACETYLESTERASE"/>
    <property type="match status" value="1"/>
</dbReference>
<dbReference type="RefSeq" id="WP_248550748.1">
    <property type="nucleotide sequence ID" value="NZ_JALPRK010000003.1"/>
</dbReference>
<organism evidence="3 4">
    <name type="scientific">Paenibacillus mellifer</name>
    <dbReference type="NCBI Taxonomy" id="2937794"/>
    <lineage>
        <taxon>Bacteria</taxon>
        <taxon>Bacillati</taxon>
        <taxon>Bacillota</taxon>
        <taxon>Bacilli</taxon>
        <taxon>Bacillales</taxon>
        <taxon>Paenibacillaceae</taxon>
        <taxon>Paenibacillus</taxon>
    </lineage>
</organism>
<accession>A0A9X1XWB9</accession>
<dbReference type="SUPFAM" id="SSF49785">
    <property type="entry name" value="Galactose-binding domain-like"/>
    <property type="match status" value="1"/>
</dbReference>
<dbReference type="Gene3D" id="3.40.50.1110">
    <property type="entry name" value="SGNH hydrolase"/>
    <property type="match status" value="2"/>
</dbReference>
<dbReference type="GO" id="GO:0004553">
    <property type="term" value="F:hydrolase activity, hydrolyzing O-glycosyl compounds"/>
    <property type="evidence" value="ECO:0007669"/>
    <property type="project" value="InterPro"/>
</dbReference>
<dbReference type="GO" id="GO:0005975">
    <property type="term" value="P:carbohydrate metabolic process"/>
    <property type="evidence" value="ECO:0007669"/>
    <property type="project" value="InterPro"/>
</dbReference>
<dbReference type="Pfam" id="PF03629">
    <property type="entry name" value="SASA"/>
    <property type="match status" value="2"/>
</dbReference>
<dbReference type="InterPro" id="IPR008979">
    <property type="entry name" value="Galactose-bd-like_sf"/>
</dbReference>
<dbReference type="InterPro" id="IPR036514">
    <property type="entry name" value="SGNH_hydro_sf"/>
</dbReference>
<proteinExistence type="predicted"/>
<keyword evidence="4" id="KW-1185">Reference proteome</keyword>
<comment type="caution">
    <text evidence="3">The sequence shown here is derived from an EMBL/GenBank/DDBJ whole genome shotgun (WGS) entry which is preliminary data.</text>
</comment>
<evidence type="ECO:0000313" key="3">
    <source>
        <dbReference type="EMBL" id="MCK8486534.1"/>
    </source>
</evidence>